<keyword evidence="4 8" id="KW-0566">Pantothenate biosynthesis</keyword>
<evidence type="ECO:0000256" key="6">
    <source>
        <dbReference type="ARBA" id="ARBA00022840"/>
    </source>
</evidence>
<evidence type="ECO:0000256" key="5">
    <source>
        <dbReference type="ARBA" id="ARBA00022741"/>
    </source>
</evidence>
<keyword evidence="5 8" id="KW-0547">Nucleotide-binding</keyword>
<dbReference type="GO" id="GO:0015940">
    <property type="term" value="P:pantothenate biosynthetic process"/>
    <property type="evidence" value="ECO:0007669"/>
    <property type="project" value="UniProtKB-UniRule"/>
</dbReference>
<accession>A0A1I0NH66</accession>
<comment type="subunit">
    <text evidence="8">Homodimer.</text>
</comment>
<gene>
    <name evidence="8" type="primary">panC</name>
    <name evidence="9" type="ORF">SAMN05216290_1186</name>
</gene>
<comment type="function">
    <text evidence="8">Catalyzes the condensation of pantoate with beta-alanine in an ATP-dependent reaction via a pantoyl-adenylate intermediate.</text>
</comment>
<dbReference type="Pfam" id="PF02569">
    <property type="entry name" value="Pantoate_ligase"/>
    <property type="match status" value="1"/>
</dbReference>
<evidence type="ECO:0000256" key="4">
    <source>
        <dbReference type="ARBA" id="ARBA00022655"/>
    </source>
</evidence>
<feature type="binding site" evidence="8">
    <location>
        <position position="167"/>
    </location>
    <ligand>
        <name>(R)-pantoate</name>
        <dbReference type="ChEBI" id="CHEBI:15980"/>
    </ligand>
</feature>
<dbReference type="UniPathway" id="UPA00028">
    <property type="reaction ID" value="UER00005"/>
</dbReference>
<keyword evidence="6 8" id="KW-0067">ATP-binding</keyword>
<dbReference type="EC" id="6.3.2.1" evidence="8"/>
<keyword evidence="8" id="KW-0963">Cytoplasm</keyword>
<dbReference type="InterPro" id="IPR003721">
    <property type="entry name" value="Pantoate_ligase"/>
</dbReference>
<evidence type="ECO:0000256" key="8">
    <source>
        <dbReference type="HAMAP-Rule" id="MF_00158"/>
    </source>
</evidence>
<feature type="binding site" evidence="8">
    <location>
        <begin position="161"/>
        <end position="164"/>
    </location>
    <ligand>
        <name>ATP</name>
        <dbReference type="ChEBI" id="CHEBI:30616"/>
    </ligand>
</feature>
<reference evidence="10" key="1">
    <citation type="submission" date="2016-10" db="EMBL/GenBank/DDBJ databases">
        <authorList>
            <person name="Varghese N."/>
            <person name="Submissions S."/>
        </authorList>
    </citation>
    <scope>NUCLEOTIDE SEQUENCE [LARGE SCALE GENOMIC DNA]</scope>
    <source>
        <strain evidence="10">CGMCC 1.12402</strain>
    </source>
</reference>
<dbReference type="PANTHER" id="PTHR21299:SF1">
    <property type="entry name" value="PANTOATE--BETA-ALANINE LIGASE"/>
    <property type="match status" value="1"/>
</dbReference>
<proteinExistence type="inferred from homology"/>
<dbReference type="Gene3D" id="3.40.50.620">
    <property type="entry name" value="HUPs"/>
    <property type="match status" value="1"/>
</dbReference>
<comment type="similarity">
    <text evidence="2 8">Belongs to the pantothenate synthetase family.</text>
</comment>
<dbReference type="CDD" id="cd00560">
    <property type="entry name" value="PanC"/>
    <property type="match status" value="1"/>
</dbReference>
<dbReference type="GO" id="GO:0005524">
    <property type="term" value="F:ATP binding"/>
    <property type="evidence" value="ECO:0007669"/>
    <property type="project" value="UniProtKB-KW"/>
</dbReference>
<dbReference type="NCBIfam" id="TIGR00125">
    <property type="entry name" value="cyt_tran_rel"/>
    <property type="match status" value="1"/>
</dbReference>
<dbReference type="Gene3D" id="3.30.1300.10">
    <property type="entry name" value="Pantoate-beta-alanine ligase, C-terminal domain"/>
    <property type="match status" value="1"/>
</dbReference>
<dbReference type="FunFam" id="3.40.50.620:FF:000013">
    <property type="entry name" value="Pantothenate synthetase"/>
    <property type="match status" value="1"/>
</dbReference>
<name>A0A1I0NH66_9BACT</name>
<dbReference type="HAMAP" id="MF_00158">
    <property type="entry name" value="PanC"/>
    <property type="match status" value="1"/>
</dbReference>
<dbReference type="InterPro" id="IPR042176">
    <property type="entry name" value="Pantoate_ligase_C"/>
</dbReference>
<dbReference type="PANTHER" id="PTHR21299">
    <property type="entry name" value="CYTIDYLATE KINASE/PANTOATE-BETA-ALANINE LIGASE"/>
    <property type="match status" value="1"/>
</dbReference>
<dbReference type="InterPro" id="IPR004821">
    <property type="entry name" value="Cyt_trans-like"/>
</dbReference>
<feature type="binding site" evidence="8">
    <location>
        <begin position="198"/>
        <end position="201"/>
    </location>
    <ligand>
        <name>ATP</name>
        <dbReference type="ChEBI" id="CHEBI:30616"/>
    </ligand>
</feature>
<dbReference type="EMBL" id="FOIR01000001">
    <property type="protein sequence ID" value="SEW00541.1"/>
    <property type="molecule type" value="Genomic_DNA"/>
</dbReference>
<protein>
    <recommendedName>
        <fullName evidence="8">Pantothenate synthetase</fullName>
        <shortName evidence="8">PS</shortName>
        <ecNumber evidence="8">6.3.2.1</ecNumber>
    </recommendedName>
    <alternativeName>
        <fullName evidence="8">Pantoate--beta-alanine ligase</fullName>
    </alternativeName>
    <alternativeName>
        <fullName evidence="8">Pantoate-activating enzyme</fullName>
    </alternativeName>
</protein>
<dbReference type="InterPro" id="IPR014729">
    <property type="entry name" value="Rossmann-like_a/b/a_fold"/>
</dbReference>
<dbReference type="GO" id="GO:0005829">
    <property type="term" value="C:cytosol"/>
    <property type="evidence" value="ECO:0007669"/>
    <property type="project" value="TreeGrafter"/>
</dbReference>
<dbReference type="STRING" id="1267423.SAMN05216290_1186"/>
<sequence>MVAQPLALNLVKSTMLIFNTIDKIRDHLKHTTQTGKTVALVPTMGALHNGHMRLVKEAVKQADHVVASIFVNPTQFNNAADLEKYPRTVDADLKLLESHGCHAVFAPSEQEVYPEKPSISIRFGSLESELEGKFRPGHFSGVGLVVSKLLNIVNPDFAFFGQKDLQQFFVIKALVEQLNFKTQLRMVPIERETSGLAMSSRNMRLSEADRAEASLIHKALTQSKNRLLRGDSVQSVKNQVTELFKSSDRFTLEYFEVIDTSDFKPLESINYKENTALCIAAEIGQVRLIDNLMLIS</sequence>
<dbReference type="Proteomes" id="UP000199437">
    <property type="component" value="Unassembled WGS sequence"/>
</dbReference>
<evidence type="ECO:0000256" key="2">
    <source>
        <dbReference type="ARBA" id="ARBA00009256"/>
    </source>
</evidence>
<evidence type="ECO:0000313" key="9">
    <source>
        <dbReference type="EMBL" id="SEW00541.1"/>
    </source>
</evidence>
<dbReference type="GO" id="GO:0004592">
    <property type="term" value="F:pantoate-beta-alanine ligase activity"/>
    <property type="evidence" value="ECO:0007669"/>
    <property type="project" value="UniProtKB-UniRule"/>
</dbReference>
<feature type="binding site" evidence="8">
    <location>
        <position position="75"/>
    </location>
    <ligand>
        <name>(R)-pantoate</name>
        <dbReference type="ChEBI" id="CHEBI:15980"/>
    </ligand>
</feature>
<dbReference type="NCBIfam" id="TIGR00018">
    <property type="entry name" value="panC"/>
    <property type="match status" value="1"/>
</dbReference>
<comment type="subcellular location">
    <subcellularLocation>
        <location evidence="8">Cytoplasm</location>
    </subcellularLocation>
</comment>
<organism evidence="9 10">
    <name type="scientific">Roseivirga pacifica</name>
    <dbReference type="NCBI Taxonomy" id="1267423"/>
    <lineage>
        <taxon>Bacteria</taxon>
        <taxon>Pseudomonadati</taxon>
        <taxon>Bacteroidota</taxon>
        <taxon>Cytophagia</taxon>
        <taxon>Cytophagales</taxon>
        <taxon>Roseivirgaceae</taxon>
        <taxon>Roseivirga</taxon>
    </lineage>
</organism>
<evidence type="ECO:0000256" key="7">
    <source>
        <dbReference type="ARBA" id="ARBA00048258"/>
    </source>
</evidence>
<comment type="miscellaneous">
    <text evidence="8">The reaction proceeds by a bi uni uni bi ping pong mechanism.</text>
</comment>
<evidence type="ECO:0000256" key="1">
    <source>
        <dbReference type="ARBA" id="ARBA00004990"/>
    </source>
</evidence>
<comment type="pathway">
    <text evidence="1 8">Cofactor biosynthesis; (R)-pantothenate biosynthesis; (R)-pantothenate from (R)-pantoate and beta-alanine: step 1/1.</text>
</comment>
<keyword evidence="10" id="KW-1185">Reference proteome</keyword>
<keyword evidence="3 8" id="KW-0436">Ligase</keyword>
<dbReference type="AlphaFoldDB" id="A0A1I0NH66"/>
<dbReference type="SUPFAM" id="SSF52374">
    <property type="entry name" value="Nucleotidylyl transferase"/>
    <property type="match status" value="1"/>
</dbReference>
<evidence type="ECO:0000256" key="3">
    <source>
        <dbReference type="ARBA" id="ARBA00022598"/>
    </source>
</evidence>
<evidence type="ECO:0000313" key="10">
    <source>
        <dbReference type="Proteomes" id="UP000199437"/>
    </source>
</evidence>
<comment type="caution">
    <text evidence="8">Lacks conserved residue(s) required for the propagation of feature annotation.</text>
</comment>
<feature type="active site" description="Proton donor" evidence="8">
    <location>
        <position position="51"/>
    </location>
</feature>
<feature type="binding site" evidence="8">
    <location>
        <begin position="44"/>
        <end position="51"/>
    </location>
    <ligand>
        <name>ATP</name>
        <dbReference type="ChEBI" id="CHEBI:30616"/>
    </ligand>
</feature>
<comment type="catalytic activity">
    <reaction evidence="7 8">
        <text>(R)-pantoate + beta-alanine + ATP = (R)-pantothenate + AMP + diphosphate + H(+)</text>
        <dbReference type="Rhea" id="RHEA:10912"/>
        <dbReference type="ChEBI" id="CHEBI:15378"/>
        <dbReference type="ChEBI" id="CHEBI:15980"/>
        <dbReference type="ChEBI" id="CHEBI:29032"/>
        <dbReference type="ChEBI" id="CHEBI:30616"/>
        <dbReference type="ChEBI" id="CHEBI:33019"/>
        <dbReference type="ChEBI" id="CHEBI:57966"/>
        <dbReference type="ChEBI" id="CHEBI:456215"/>
        <dbReference type="EC" id="6.3.2.1"/>
    </reaction>
</comment>
<feature type="binding site" evidence="8">
    <location>
        <position position="75"/>
    </location>
    <ligand>
        <name>beta-alanine</name>
        <dbReference type="ChEBI" id="CHEBI:57966"/>
    </ligand>
</feature>